<reference evidence="1 2" key="1">
    <citation type="submission" date="2020-06" db="EMBL/GenBank/DDBJ databases">
        <authorList>
            <person name="Li R."/>
            <person name="Bekaert M."/>
        </authorList>
    </citation>
    <scope>NUCLEOTIDE SEQUENCE [LARGE SCALE GENOMIC DNA]</scope>
    <source>
        <strain evidence="2">wild</strain>
    </source>
</reference>
<proteinExistence type="predicted"/>
<accession>A0A6J8DFU8</accession>
<keyword evidence="2" id="KW-1185">Reference proteome</keyword>
<dbReference type="OrthoDB" id="410478at2759"/>
<name>A0A6J8DFU8_MYTCO</name>
<sequence>MKFKALPKDVEWLPVGFCMKLFKENKHGSQLVPQVTPPVIELNSHKPELEEVKANINNIKDLLQDDTKNWWAEFFKDSSILRNDSEDFWIMERLSLIQGPLDTGSGSPICLAYSHAILMHVPIDERKLTLNFDTFQYDFIPAKLNLFHKLCTQSGPVC</sequence>
<gene>
    <name evidence="1" type="ORF">MCOR_39602</name>
</gene>
<dbReference type="Proteomes" id="UP000507470">
    <property type="component" value="Unassembled WGS sequence"/>
</dbReference>
<evidence type="ECO:0000313" key="2">
    <source>
        <dbReference type="Proteomes" id="UP000507470"/>
    </source>
</evidence>
<dbReference type="EMBL" id="CACVKT020007152">
    <property type="protein sequence ID" value="CAC5405970.1"/>
    <property type="molecule type" value="Genomic_DNA"/>
</dbReference>
<evidence type="ECO:0000313" key="1">
    <source>
        <dbReference type="EMBL" id="CAC5405970.1"/>
    </source>
</evidence>
<dbReference type="AlphaFoldDB" id="A0A6J8DFU8"/>
<protein>
    <submittedName>
        <fullName evidence="1">Uncharacterized protein</fullName>
    </submittedName>
</protein>
<organism evidence="1 2">
    <name type="scientific">Mytilus coruscus</name>
    <name type="common">Sea mussel</name>
    <dbReference type="NCBI Taxonomy" id="42192"/>
    <lineage>
        <taxon>Eukaryota</taxon>
        <taxon>Metazoa</taxon>
        <taxon>Spiralia</taxon>
        <taxon>Lophotrochozoa</taxon>
        <taxon>Mollusca</taxon>
        <taxon>Bivalvia</taxon>
        <taxon>Autobranchia</taxon>
        <taxon>Pteriomorphia</taxon>
        <taxon>Mytilida</taxon>
        <taxon>Mytiloidea</taxon>
        <taxon>Mytilidae</taxon>
        <taxon>Mytilinae</taxon>
        <taxon>Mytilus</taxon>
    </lineage>
</organism>